<dbReference type="Pfam" id="PF00752">
    <property type="entry name" value="XPG_N"/>
    <property type="match status" value="1"/>
</dbReference>
<evidence type="ECO:0000256" key="2">
    <source>
        <dbReference type="ARBA" id="ARBA00022722"/>
    </source>
</evidence>
<evidence type="ECO:0000256" key="10">
    <source>
        <dbReference type="SAM" id="MobiDB-lite"/>
    </source>
</evidence>
<feature type="compositionally biased region" description="Basic and acidic residues" evidence="10">
    <location>
        <begin position="435"/>
        <end position="472"/>
    </location>
</feature>
<feature type="region of interest" description="Disordered" evidence="10">
    <location>
        <begin position="221"/>
        <end position="265"/>
    </location>
</feature>
<feature type="region of interest" description="Disordered" evidence="10">
    <location>
        <begin position="407"/>
        <end position="472"/>
    </location>
</feature>
<evidence type="ECO:0000256" key="5">
    <source>
        <dbReference type="ARBA" id="ARBA00022763"/>
    </source>
</evidence>
<name>A0ABQ8Y257_9EUKA</name>
<protein>
    <submittedName>
        <fullName evidence="13">Exonuclease 1</fullName>
    </submittedName>
</protein>
<dbReference type="SUPFAM" id="SSF88723">
    <property type="entry name" value="PIN domain-like"/>
    <property type="match status" value="1"/>
</dbReference>
<reference evidence="13" key="1">
    <citation type="submission" date="2022-08" db="EMBL/GenBank/DDBJ databases">
        <title>Novel sulfate-reducing endosymbionts in the free-living metamonad Anaeramoeba.</title>
        <authorList>
            <person name="Jerlstrom-Hultqvist J."/>
            <person name="Cepicka I."/>
            <person name="Gallot-Lavallee L."/>
            <person name="Salas-Leiva D."/>
            <person name="Curtis B.A."/>
            <person name="Zahonova K."/>
            <person name="Pipaliya S."/>
            <person name="Dacks J."/>
            <person name="Roger A.J."/>
        </authorList>
    </citation>
    <scope>NUCLEOTIDE SEQUENCE</scope>
    <source>
        <strain evidence="13">Schooner1</strain>
    </source>
</reference>
<proteinExistence type="predicted"/>
<evidence type="ECO:0000256" key="3">
    <source>
        <dbReference type="ARBA" id="ARBA00022723"/>
    </source>
</evidence>
<dbReference type="PANTHER" id="PTHR11081:SF9">
    <property type="entry name" value="FLAP ENDONUCLEASE 1"/>
    <property type="match status" value="1"/>
</dbReference>
<comment type="caution">
    <text evidence="13">The sequence shown here is derived from an EMBL/GenBank/DDBJ whole genome shotgun (WGS) entry which is preliminary data.</text>
</comment>
<sequence>MGIKALFQALNIISKKIHLRKFKGKTIAIDGYVLLYKHAFKSAREILVEKSSKTLVKNCMEFIDLLVGFGITPFVVFDGASLPMKLETQSKRTKTRLESFKKAQEFEKEGNMKEANRFYQRSVRIRSNNAHDLLVALKKKNIQVLVAPYEADPQLAWLSMNGHVDAVLSVDSDLIVLGVKTFIHRWDSKGNAEQIDRKDIWTIMPYVKDLATKKVSFIENQKENEKGNEKEKEKEQKPEKEGNEKEKGKEKEKEKEQVKEQEQETKKAKNITVPFDFRGWKEEKFLRMCVLSGCDFLSNIRGIGIQRAFQFTNSAESMSQVFELIEQDNRFLIPNGYIERFKLSLLTFLHQKVFDIVNKKLVPLRPYNPEISWDQEIENSEKDFSFLGPDIENEILIKISIGEFDPHTNKPFPEQNVINTTNENENVMNQTNENGNEKEKEEEKEKEKEKDTQMEIEKTDIDQEKEESKENN</sequence>
<dbReference type="SMART" id="SM00485">
    <property type="entry name" value="XPGN"/>
    <property type="match status" value="1"/>
</dbReference>
<comment type="subcellular location">
    <subcellularLocation>
        <location evidence="1">Nucleus</location>
    </subcellularLocation>
</comment>
<evidence type="ECO:0000313" key="14">
    <source>
        <dbReference type="Proteomes" id="UP001150062"/>
    </source>
</evidence>
<keyword evidence="2" id="KW-0540">Nuclease</keyword>
<keyword evidence="5" id="KW-0227">DNA damage</keyword>
<accession>A0ABQ8Y257</accession>
<dbReference type="CDD" id="cd09857">
    <property type="entry name" value="PIN_EXO1"/>
    <property type="match status" value="1"/>
</dbReference>
<dbReference type="InterPro" id="IPR029060">
    <property type="entry name" value="PIN-like_dom_sf"/>
</dbReference>
<dbReference type="PANTHER" id="PTHR11081">
    <property type="entry name" value="FLAP ENDONUCLEASE FAMILY MEMBER"/>
    <property type="match status" value="1"/>
</dbReference>
<dbReference type="Gene3D" id="3.40.50.1010">
    <property type="entry name" value="5'-nuclease"/>
    <property type="match status" value="1"/>
</dbReference>
<keyword evidence="4" id="KW-0255">Endonuclease</keyword>
<gene>
    <name evidence="13" type="ORF">M0813_25879</name>
</gene>
<evidence type="ECO:0000256" key="8">
    <source>
        <dbReference type="ARBA" id="ARBA00023204"/>
    </source>
</evidence>
<evidence type="ECO:0000259" key="12">
    <source>
        <dbReference type="SMART" id="SM00485"/>
    </source>
</evidence>
<dbReference type="GO" id="GO:0004527">
    <property type="term" value="F:exonuclease activity"/>
    <property type="evidence" value="ECO:0007669"/>
    <property type="project" value="UniProtKB-KW"/>
</dbReference>
<dbReference type="Pfam" id="PF00867">
    <property type="entry name" value="XPG_I"/>
    <property type="match status" value="1"/>
</dbReference>
<dbReference type="InterPro" id="IPR044752">
    <property type="entry name" value="PIN-like_EXO1"/>
</dbReference>
<evidence type="ECO:0000256" key="6">
    <source>
        <dbReference type="ARBA" id="ARBA00022801"/>
    </source>
</evidence>
<dbReference type="InterPro" id="IPR006085">
    <property type="entry name" value="XPG_DNA_repair_N"/>
</dbReference>
<evidence type="ECO:0000256" key="9">
    <source>
        <dbReference type="ARBA" id="ARBA00023242"/>
    </source>
</evidence>
<feature type="domain" description="XPG N-terminal" evidence="12">
    <location>
        <begin position="1"/>
        <end position="99"/>
    </location>
</feature>
<dbReference type="SUPFAM" id="SSF47807">
    <property type="entry name" value="5' to 3' exonuclease, C-terminal subdomain"/>
    <property type="match status" value="1"/>
</dbReference>
<dbReference type="SMART" id="SM00484">
    <property type="entry name" value="XPGI"/>
    <property type="match status" value="1"/>
</dbReference>
<feature type="compositionally biased region" description="Low complexity" evidence="10">
    <location>
        <begin position="414"/>
        <end position="434"/>
    </location>
</feature>
<evidence type="ECO:0000313" key="13">
    <source>
        <dbReference type="EMBL" id="KAJ6238655.1"/>
    </source>
</evidence>
<dbReference type="InterPro" id="IPR006084">
    <property type="entry name" value="XPG/Rad2"/>
</dbReference>
<evidence type="ECO:0000256" key="1">
    <source>
        <dbReference type="ARBA" id="ARBA00004123"/>
    </source>
</evidence>
<evidence type="ECO:0000256" key="4">
    <source>
        <dbReference type="ARBA" id="ARBA00022759"/>
    </source>
</evidence>
<keyword evidence="7" id="KW-0460">Magnesium</keyword>
<keyword evidence="6" id="KW-0378">Hydrolase</keyword>
<keyword evidence="3" id="KW-0479">Metal-binding</keyword>
<dbReference type="InterPro" id="IPR006086">
    <property type="entry name" value="XPG-I_dom"/>
</dbReference>
<feature type="domain" description="XPG-I" evidence="11">
    <location>
        <begin position="138"/>
        <end position="206"/>
    </location>
</feature>
<keyword evidence="8" id="KW-0234">DNA repair</keyword>
<organism evidence="13 14">
    <name type="scientific">Anaeramoeba flamelloides</name>
    <dbReference type="NCBI Taxonomy" id="1746091"/>
    <lineage>
        <taxon>Eukaryota</taxon>
        <taxon>Metamonada</taxon>
        <taxon>Anaeramoebidae</taxon>
        <taxon>Anaeramoeba</taxon>
    </lineage>
</organism>
<dbReference type="Gene3D" id="1.10.150.20">
    <property type="entry name" value="5' to 3' exonuclease, C-terminal subdomain"/>
    <property type="match status" value="1"/>
</dbReference>
<dbReference type="EMBL" id="JAOAOG010000232">
    <property type="protein sequence ID" value="KAJ6238655.1"/>
    <property type="molecule type" value="Genomic_DNA"/>
</dbReference>
<keyword evidence="9" id="KW-0539">Nucleus</keyword>
<keyword evidence="14" id="KW-1185">Reference proteome</keyword>
<dbReference type="Proteomes" id="UP001150062">
    <property type="component" value="Unassembled WGS sequence"/>
</dbReference>
<evidence type="ECO:0000256" key="7">
    <source>
        <dbReference type="ARBA" id="ARBA00022842"/>
    </source>
</evidence>
<dbReference type="InterPro" id="IPR036279">
    <property type="entry name" value="5-3_exonuclease_C_sf"/>
</dbReference>
<keyword evidence="13" id="KW-0269">Exonuclease</keyword>
<dbReference type="PRINTS" id="PR00853">
    <property type="entry name" value="XPGRADSUPER"/>
</dbReference>
<evidence type="ECO:0000259" key="11">
    <source>
        <dbReference type="SMART" id="SM00484"/>
    </source>
</evidence>